<dbReference type="Gene3D" id="3.90.1570.50">
    <property type="match status" value="1"/>
</dbReference>
<feature type="domain" description="Helicase ATP-binding" evidence="1">
    <location>
        <begin position="299"/>
        <end position="490"/>
    </location>
</feature>
<accession>A0ABN3U4E4</accession>
<dbReference type="PANTHER" id="PTHR42927:SF1">
    <property type="entry name" value="HELICASE SUPERFAMILY 1 AND 2 DOMAIN-CONTAINING PROTEIN"/>
    <property type="match status" value="1"/>
</dbReference>
<dbReference type="EMBL" id="BAAATZ010000006">
    <property type="protein sequence ID" value="GAA2724043.1"/>
    <property type="molecule type" value="Genomic_DNA"/>
</dbReference>
<keyword evidence="2" id="KW-0547">Nucleotide-binding</keyword>
<dbReference type="InterPro" id="IPR027417">
    <property type="entry name" value="P-loop_NTPase"/>
</dbReference>
<keyword evidence="2" id="KW-0347">Helicase</keyword>
<dbReference type="Pfam" id="PF22679">
    <property type="entry name" value="T1R_D3-like"/>
    <property type="match status" value="1"/>
</dbReference>
<organism evidence="2 3">
    <name type="scientific">Actinocorallia aurantiaca</name>
    <dbReference type="NCBI Taxonomy" id="46204"/>
    <lineage>
        <taxon>Bacteria</taxon>
        <taxon>Bacillati</taxon>
        <taxon>Actinomycetota</taxon>
        <taxon>Actinomycetes</taxon>
        <taxon>Streptosporangiales</taxon>
        <taxon>Thermomonosporaceae</taxon>
        <taxon>Actinocorallia</taxon>
    </lineage>
</organism>
<dbReference type="RefSeq" id="WP_344450054.1">
    <property type="nucleotide sequence ID" value="NZ_BAAATZ010000006.1"/>
</dbReference>
<dbReference type="Pfam" id="PF18766">
    <property type="entry name" value="SWI2_SNF2"/>
    <property type="match status" value="1"/>
</dbReference>
<proteinExistence type="predicted"/>
<dbReference type="PANTHER" id="PTHR42927">
    <property type="entry name" value="HELICASE SUPERFAMILY 1 AND 2 DOMAIN-CONTAINING PROTEIN"/>
    <property type="match status" value="1"/>
</dbReference>
<dbReference type="InterPro" id="IPR014001">
    <property type="entry name" value="Helicase_ATP-bd"/>
</dbReference>
<protein>
    <submittedName>
        <fullName evidence="2">DEAD/DEAH box helicase family protein</fullName>
    </submittedName>
</protein>
<dbReference type="InterPro" id="IPR040980">
    <property type="entry name" value="SWI2_SNF2"/>
</dbReference>
<dbReference type="Proteomes" id="UP001501842">
    <property type="component" value="Unassembled WGS sequence"/>
</dbReference>
<reference evidence="2 3" key="1">
    <citation type="journal article" date="2019" name="Int. J. Syst. Evol. Microbiol.">
        <title>The Global Catalogue of Microorganisms (GCM) 10K type strain sequencing project: providing services to taxonomists for standard genome sequencing and annotation.</title>
        <authorList>
            <consortium name="The Broad Institute Genomics Platform"/>
            <consortium name="The Broad Institute Genome Sequencing Center for Infectious Disease"/>
            <person name="Wu L."/>
            <person name="Ma J."/>
        </authorList>
    </citation>
    <scope>NUCLEOTIDE SEQUENCE [LARGE SCALE GENOMIC DNA]</scope>
    <source>
        <strain evidence="2 3">JCM 8201</strain>
    </source>
</reference>
<dbReference type="SMART" id="SM00487">
    <property type="entry name" value="DEXDc"/>
    <property type="match status" value="1"/>
</dbReference>
<gene>
    <name evidence="2" type="ORF">GCM10010439_20760</name>
</gene>
<dbReference type="InterPro" id="IPR007409">
    <property type="entry name" value="Restrct_endonuc_type1_HsdR_N"/>
</dbReference>
<dbReference type="Pfam" id="PF04313">
    <property type="entry name" value="HSDR_N"/>
    <property type="match status" value="1"/>
</dbReference>
<evidence type="ECO:0000313" key="2">
    <source>
        <dbReference type="EMBL" id="GAA2724043.1"/>
    </source>
</evidence>
<sequence length="1039" mass="116072">MKVHGEGMFENAVEAALLRHGWAVGEPVNYDPELGLDTADLRVFLAATQPKQWERLRTAYGEDPAGPFARLVAREIDSRGALDVLRQGVKDKGIRFRLAYFRPAHTLAVGALDEYDANRLAVTRQLHYSAKEPGKSVDLAFFVNGIPVASAELKNPFTGQTVADARRQYRERDPKEPFFARRTLVHFAVDPDLVFLTTRPAGTKTRFLPFNQGSAGPGVSGGSGNPLVGEDGYRTSYLWDEVLQRDNFLELLQQYLHVEDPDAKVGKAPSYRPYAAHTQPLIFPRFHQWHAVKTLLADARKRGAGENYLIQHSAGSGKSNTIAWLAHRLSSLHDDANQAVFDKVVVLTDRLVLDKQLQDTIYQFEQVSGVVERIESDSKQLAEALTGAQARIVITTQQKFPYVLDKVQGLGEKKYAIIIDEAHSSQGGEDNAALKRALGSRTEDESGDPLTSAALARGRQPNLSVFAFTATPKGKTLELFGTLNPQTGKKEPFHTYSMRQAIDEGFILDVLRNYITYATYFKLSNAAADEAEKTLDPRKAKAQLVRAALWSEASTALRAKIIVDHFRSHTSPRLGGRAKAMVVTPLRADAVRLYQAIRTYVEERGFTDCGALVAFSGALKLEDDGPEYTESKLNGFSERELPSRFAYTRADDKNAETVPKQEYRLLVVAEKYQTGFDQPFLTTMYVAKPLSGVAAVQTLSRLNRTHPLKGQDDLFVMDFANKAEDVQEYFQPFFETTITEPTDPNLLYEKQREVFAYRLLVESEMQAFIDAYLTARSRAANEKELVKAHAKLYRWVEPAVDRFTGLAAEEPDKAEEFRGALRDFTRAYGFLSQVIGFGDDELERLYEYGRFLLNKLPPRGQEASVDVGDIEPSHLKIVKSGEHDLGLEAAGDQEVTGLINGVTGPGHDPEEQTLAELIDEINTEYGAGLSTADKIIVGQFALAIAEDPTLHAIALNNERGVFDREVDKDADRIMMDQAASNDALLVRYFEDENVNRLFKQVAKRQAYDMIRRPVRKEAERRATAARLAEIREKHGDRPE</sequence>
<evidence type="ECO:0000313" key="3">
    <source>
        <dbReference type="Proteomes" id="UP001501842"/>
    </source>
</evidence>
<dbReference type="GO" id="GO:0004386">
    <property type="term" value="F:helicase activity"/>
    <property type="evidence" value="ECO:0007669"/>
    <property type="project" value="UniProtKB-KW"/>
</dbReference>
<keyword evidence="2" id="KW-0378">Hydrolase</keyword>
<name>A0ABN3U4E4_9ACTN</name>
<dbReference type="Gene3D" id="3.40.50.300">
    <property type="entry name" value="P-loop containing nucleotide triphosphate hydrolases"/>
    <property type="match status" value="2"/>
</dbReference>
<keyword evidence="3" id="KW-1185">Reference proteome</keyword>
<keyword evidence="2" id="KW-0067">ATP-binding</keyword>
<comment type="caution">
    <text evidence="2">The sequence shown here is derived from an EMBL/GenBank/DDBJ whole genome shotgun (WGS) entry which is preliminary data.</text>
</comment>
<dbReference type="SUPFAM" id="SSF52540">
    <property type="entry name" value="P-loop containing nucleoside triphosphate hydrolases"/>
    <property type="match status" value="1"/>
</dbReference>
<evidence type="ECO:0000259" key="1">
    <source>
        <dbReference type="PROSITE" id="PS51192"/>
    </source>
</evidence>
<dbReference type="InterPro" id="IPR055180">
    <property type="entry name" value="HsdR_RecA-like_helicase_dom_2"/>
</dbReference>
<dbReference type="PROSITE" id="PS51192">
    <property type="entry name" value="HELICASE_ATP_BIND_1"/>
    <property type="match status" value="1"/>
</dbReference>